<evidence type="ECO:0000313" key="3">
    <source>
        <dbReference type="Proteomes" id="UP000003327"/>
    </source>
</evidence>
<dbReference type="AlphaFoldDB" id="C9MKG1"/>
<evidence type="ECO:0000313" key="2">
    <source>
        <dbReference type="EMBL" id="EEX20020.1"/>
    </source>
</evidence>
<dbReference type="Proteomes" id="UP000003327">
    <property type="component" value="Unassembled WGS sequence"/>
</dbReference>
<name>C9MKG1_9BACT</name>
<keyword evidence="3" id="KW-1185">Reference proteome</keyword>
<comment type="caution">
    <text evidence="2">The sequence shown here is derived from an EMBL/GenBank/DDBJ whole genome shotgun (WGS) entry which is preliminary data.</text>
</comment>
<evidence type="ECO:0000256" key="1">
    <source>
        <dbReference type="SAM" id="MobiDB-lite"/>
    </source>
</evidence>
<feature type="region of interest" description="Disordered" evidence="1">
    <location>
        <begin position="51"/>
        <end position="78"/>
    </location>
</feature>
<dbReference type="STRING" id="649761.HMPREF0973_00080"/>
<protein>
    <submittedName>
        <fullName evidence="2">Uncharacterized protein</fullName>
    </submittedName>
</protein>
<dbReference type="EMBL" id="ACVA01000003">
    <property type="protein sequence ID" value="EEX20020.1"/>
    <property type="molecule type" value="Genomic_DNA"/>
</dbReference>
<organism evidence="2 3">
    <name type="scientific">Prevotella veroralis F0319</name>
    <dbReference type="NCBI Taxonomy" id="649761"/>
    <lineage>
        <taxon>Bacteria</taxon>
        <taxon>Pseudomonadati</taxon>
        <taxon>Bacteroidota</taxon>
        <taxon>Bacteroidia</taxon>
        <taxon>Bacteroidales</taxon>
        <taxon>Prevotellaceae</taxon>
        <taxon>Prevotella</taxon>
    </lineage>
</organism>
<proteinExistence type="predicted"/>
<reference evidence="2 3" key="1">
    <citation type="submission" date="2009-09" db="EMBL/GenBank/DDBJ databases">
        <authorList>
            <person name="Weinstock G."/>
            <person name="Sodergren E."/>
            <person name="Clifton S."/>
            <person name="Fulton L."/>
            <person name="Fulton B."/>
            <person name="Courtney L."/>
            <person name="Fronick C."/>
            <person name="Harrison M."/>
            <person name="Strong C."/>
            <person name="Farmer C."/>
            <person name="Delahaunty K."/>
            <person name="Markovic C."/>
            <person name="Hall O."/>
            <person name="Minx P."/>
            <person name="Tomlinson C."/>
            <person name="Mitreva M."/>
            <person name="Nelson J."/>
            <person name="Hou S."/>
            <person name="Wollam A."/>
            <person name="Pepin K.H."/>
            <person name="Johnson M."/>
            <person name="Bhonagiri V."/>
            <person name="Nash W.E."/>
            <person name="Warren W."/>
            <person name="Chinwalla A."/>
            <person name="Mardis E.R."/>
            <person name="Wilson R.K."/>
        </authorList>
    </citation>
    <scope>NUCLEOTIDE SEQUENCE [LARGE SCALE GENOMIC DNA]</scope>
    <source>
        <strain evidence="2 3">F0319</strain>
    </source>
</reference>
<accession>C9MKG1</accession>
<gene>
    <name evidence="2" type="ORF">HMPREF0973_00080</name>
</gene>
<feature type="region of interest" description="Disordered" evidence="1">
    <location>
        <begin position="1"/>
        <end position="25"/>
    </location>
</feature>
<dbReference type="HOGENOM" id="CLU_2619130_0_0_10"/>
<sequence>MESLHSRDRRPRLETPPSLSQGEERLTVTYLNSSFYPKRCHRVGTDTLVCPPEHSHKKPPQVPQKEEMLPNGMPCKGK</sequence>